<dbReference type="EMBL" id="FR823388">
    <property type="protein sequence ID" value="CBZ52304.1"/>
    <property type="molecule type" value="Genomic_DNA"/>
</dbReference>
<reference evidence="2" key="2">
    <citation type="submission" date="2011-03" db="EMBL/GenBank/DDBJ databases">
        <title>Comparative genomics and transcriptomics of Neospora caninum and Toxoplasma gondii.</title>
        <authorList>
            <person name="Reid A.J."/>
            <person name="Sohal A."/>
            <person name="Harris D."/>
            <person name="Quail M."/>
            <person name="Sanders M."/>
            <person name="Berriman M."/>
            <person name="Wastling J.M."/>
            <person name="Pain A."/>
        </authorList>
    </citation>
    <scope>NUCLEOTIDE SEQUENCE</scope>
    <source>
        <strain evidence="2">Liverpool</strain>
    </source>
</reference>
<dbReference type="eggNOG" id="ENOG502R07Y">
    <property type="taxonomic scope" value="Eukaryota"/>
</dbReference>
<keyword evidence="1" id="KW-0472">Membrane</keyword>
<keyword evidence="1" id="KW-1133">Transmembrane helix</keyword>
<dbReference type="RefSeq" id="XP_003882336.1">
    <property type="nucleotide sequence ID" value="XM_003882287.1"/>
</dbReference>
<reference evidence="2" key="1">
    <citation type="submission" date="2011-02" db="EMBL/GenBank/DDBJ databases">
        <authorList>
            <person name="Aslett M."/>
        </authorList>
    </citation>
    <scope>NUCLEOTIDE SEQUENCE</scope>
    <source>
        <strain evidence="2">Liverpool</strain>
    </source>
</reference>
<feature type="transmembrane region" description="Helical" evidence="1">
    <location>
        <begin position="83"/>
        <end position="107"/>
    </location>
</feature>
<accession>F0VF10</accession>
<gene>
    <name evidence="3" type="ORF">BN1204_020910</name>
    <name evidence="2" type="ORF">NCLIV_020910</name>
</gene>
<dbReference type="InParanoid" id="F0VF10"/>
<proteinExistence type="predicted"/>
<evidence type="ECO:0000313" key="4">
    <source>
        <dbReference type="Proteomes" id="UP000007494"/>
    </source>
</evidence>
<dbReference type="AlphaFoldDB" id="F0VF10"/>
<dbReference type="EMBL" id="LN714481">
    <property type="protein sequence ID" value="CEL66273.1"/>
    <property type="molecule type" value="Genomic_DNA"/>
</dbReference>
<reference evidence="3" key="4">
    <citation type="journal article" date="2015" name="PLoS ONE">
        <title>Comprehensive Evaluation of Toxoplasma gondii VEG and Neospora caninum LIV Genomes with Tachyzoite Stage Transcriptome and Proteome Defines Novel Transcript Features.</title>
        <authorList>
            <person name="Ramaprasad A."/>
            <person name="Mourier T."/>
            <person name="Naeem R."/>
            <person name="Malas T.B."/>
            <person name="Moussa E."/>
            <person name="Panigrahi A."/>
            <person name="Vermont S.J."/>
            <person name="Otto T.D."/>
            <person name="Wastling J."/>
            <person name="Pain A."/>
        </authorList>
    </citation>
    <scope>NUCLEOTIDE SEQUENCE</scope>
    <source>
        <strain evidence="3">Liverpool</strain>
    </source>
</reference>
<dbReference type="GeneID" id="13444227"/>
<keyword evidence="1" id="KW-0812">Transmembrane</keyword>
<keyword evidence="4" id="KW-1185">Reference proteome</keyword>
<evidence type="ECO:0000256" key="1">
    <source>
        <dbReference type="SAM" id="Phobius"/>
    </source>
</evidence>
<protein>
    <recommendedName>
        <fullName evidence="5">Transmembrane protein</fullName>
    </recommendedName>
</protein>
<sequence length="289" mass="31813">MMAFSNRANGGSPGAPTQTLFLEANAAGEAPALDELELLNGHLTEETKTADFSESTSEVAVPLERRHLVRSRRTHQTARRKRAAAAVPPVVSAVLLATTLVVLASGFKMLFSRVSSAADSLIDTLPAAPEEIQEHVDKTLRQIERLMLDDFNKRYLDANGGAARMALQSEMRRIRSLVRSEDMSDEMYGMAMEQANALQAEFLWKAASTEYRRMAAMVHPLPAGPNTPKVGRWFKDTAMRIAKDTNRVLVAVNNMKKYGTPDDLTRWTRAAAEAAATKKWADALLASKK</sequence>
<dbReference type="OrthoDB" id="10327790at2759"/>
<name>F0VF10_NEOCL</name>
<organism evidence="2 4">
    <name type="scientific">Neospora caninum (strain Liverpool)</name>
    <dbReference type="NCBI Taxonomy" id="572307"/>
    <lineage>
        <taxon>Eukaryota</taxon>
        <taxon>Sar</taxon>
        <taxon>Alveolata</taxon>
        <taxon>Apicomplexa</taxon>
        <taxon>Conoidasida</taxon>
        <taxon>Coccidia</taxon>
        <taxon>Eucoccidiorida</taxon>
        <taxon>Eimeriorina</taxon>
        <taxon>Sarcocystidae</taxon>
        <taxon>Neospora</taxon>
    </lineage>
</organism>
<dbReference type="Proteomes" id="UP000007494">
    <property type="component" value="Chromosome VIIa"/>
</dbReference>
<evidence type="ECO:0000313" key="2">
    <source>
        <dbReference type="EMBL" id="CBZ52304.1"/>
    </source>
</evidence>
<reference evidence="4" key="3">
    <citation type="journal article" date="2012" name="PLoS Pathog.">
        <title>Comparative genomics of the apicomplexan parasites Toxoplasma gondii and Neospora caninum: Coccidia differing in host range and transmission strategy.</title>
        <authorList>
            <person name="Reid A.J."/>
            <person name="Vermont S.J."/>
            <person name="Cotton J.A."/>
            <person name="Harris D."/>
            <person name="Hill-Cawthorne G.A."/>
            <person name="Konen-Waisman S."/>
            <person name="Latham S.M."/>
            <person name="Mourier T."/>
            <person name="Norton R."/>
            <person name="Quail M.A."/>
            <person name="Sanders M."/>
            <person name="Shanmugam D."/>
            <person name="Sohal A."/>
            <person name="Wasmuth J.D."/>
            <person name="Brunk B."/>
            <person name="Grigg M.E."/>
            <person name="Howard J.C."/>
            <person name="Parkinson J."/>
            <person name="Roos D.S."/>
            <person name="Trees A.J."/>
            <person name="Berriman M."/>
            <person name="Pain A."/>
            <person name="Wastling J.M."/>
        </authorList>
    </citation>
    <scope>NUCLEOTIDE SEQUENCE [LARGE SCALE GENOMIC DNA]</scope>
    <source>
        <strain evidence="4">Liverpool</strain>
    </source>
</reference>
<evidence type="ECO:0008006" key="5">
    <source>
        <dbReference type="Google" id="ProtNLM"/>
    </source>
</evidence>
<dbReference type="OMA" id="RTEFAHM"/>
<dbReference type="VEuPathDB" id="ToxoDB:NCLIV_020910"/>
<evidence type="ECO:0000313" key="3">
    <source>
        <dbReference type="EMBL" id="CEL66273.1"/>
    </source>
</evidence>